<dbReference type="RefSeq" id="WP_012844219.1">
    <property type="nucleotide sequence ID" value="NC_013501.1"/>
</dbReference>
<keyword evidence="3" id="KW-1185">Reference proteome</keyword>
<proteinExistence type="inferred from homology"/>
<dbReference type="Proteomes" id="UP000002221">
    <property type="component" value="Chromosome"/>
</dbReference>
<dbReference type="GO" id="GO:0016811">
    <property type="term" value="F:hydrolase activity, acting on carbon-nitrogen (but not peptide) bonds, in linear amides"/>
    <property type="evidence" value="ECO:0007669"/>
    <property type="project" value="InterPro"/>
</dbReference>
<dbReference type="SUPFAM" id="SSF56235">
    <property type="entry name" value="N-terminal nucleophile aminohydrolases (Ntn hydrolases)"/>
    <property type="match status" value="1"/>
</dbReference>
<name>D0MJF0_RHOM4</name>
<organism evidence="2 3">
    <name type="scientific">Rhodothermus marinus (strain ATCC 43812 / DSM 4252 / R-10)</name>
    <name type="common">Rhodothermus obamensis</name>
    <dbReference type="NCBI Taxonomy" id="518766"/>
    <lineage>
        <taxon>Bacteria</taxon>
        <taxon>Pseudomonadati</taxon>
        <taxon>Rhodothermota</taxon>
        <taxon>Rhodothermia</taxon>
        <taxon>Rhodothermales</taxon>
        <taxon>Rhodothermaceae</taxon>
        <taxon>Rhodothermus</taxon>
    </lineage>
</organism>
<evidence type="ECO:0000313" key="2">
    <source>
        <dbReference type="EMBL" id="ACY48608.1"/>
    </source>
</evidence>
<dbReference type="eggNOG" id="COG2366">
    <property type="taxonomic scope" value="Bacteria"/>
</dbReference>
<dbReference type="InterPro" id="IPR029055">
    <property type="entry name" value="Ntn_hydrolases_N"/>
</dbReference>
<dbReference type="GO" id="GO:0017000">
    <property type="term" value="P:antibiotic biosynthetic process"/>
    <property type="evidence" value="ECO:0007669"/>
    <property type="project" value="InterPro"/>
</dbReference>
<dbReference type="InterPro" id="IPR002692">
    <property type="entry name" value="S45"/>
</dbReference>
<dbReference type="PANTHER" id="PTHR34218">
    <property type="entry name" value="PEPTIDASE S45 PENICILLIN AMIDASE"/>
    <property type="match status" value="1"/>
</dbReference>
<dbReference type="Gene3D" id="1.10.439.10">
    <property type="entry name" value="Penicillin Amidohydrolase, domain 1"/>
    <property type="match status" value="1"/>
</dbReference>
<dbReference type="STRING" id="518766.Rmar_1724"/>
<evidence type="ECO:0000313" key="3">
    <source>
        <dbReference type="Proteomes" id="UP000002221"/>
    </source>
</evidence>
<accession>D0MJF0</accession>
<dbReference type="OrthoDB" id="1492595at2"/>
<reference evidence="2 3" key="1">
    <citation type="journal article" date="2009" name="Stand. Genomic Sci.">
        <title>Complete genome sequence of Rhodothermus marinus type strain (R-10).</title>
        <authorList>
            <person name="Nolan M."/>
            <person name="Tindall B.J."/>
            <person name="Pomrenke H."/>
            <person name="Lapidus A."/>
            <person name="Copeland A."/>
            <person name="Glavina Del Rio T."/>
            <person name="Lucas S."/>
            <person name="Chen F."/>
            <person name="Tice H."/>
            <person name="Cheng J.F."/>
            <person name="Saunders E."/>
            <person name="Han C."/>
            <person name="Bruce D."/>
            <person name="Goodwin L."/>
            <person name="Chain P."/>
            <person name="Pitluck S."/>
            <person name="Ovchinikova G."/>
            <person name="Pati A."/>
            <person name="Ivanova N."/>
            <person name="Mavromatis K."/>
            <person name="Chen A."/>
            <person name="Palaniappan K."/>
            <person name="Land M."/>
            <person name="Hauser L."/>
            <person name="Chang Y.J."/>
            <person name="Jeffries C.D."/>
            <person name="Brettin T."/>
            <person name="Goker M."/>
            <person name="Bristow J."/>
            <person name="Eisen J.A."/>
            <person name="Markowitz V."/>
            <person name="Hugenholtz P."/>
            <person name="Kyrpides N.C."/>
            <person name="Klenk H.P."/>
            <person name="Detter J.C."/>
        </authorList>
    </citation>
    <scope>NUCLEOTIDE SEQUENCE [LARGE SCALE GENOMIC DNA]</scope>
    <source>
        <strain evidence="3">ATCC 43812 / DSM 4252 / R-10</strain>
    </source>
</reference>
<evidence type="ECO:0000256" key="1">
    <source>
        <dbReference type="ARBA" id="ARBA00006586"/>
    </source>
</evidence>
<dbReference type="KEGG" id="rmr:Rmar_1724"/>
<dbReference type="Gene3D" id="1.10.1400.10">
    <property type="match status" value="1"/>
</dbReference>
<sequence>MKRPLLLIATLVTGLLLLLGGYRYLIREVETPPAHRVVPGLQAAVAIEELPGHAVAIRAENLNDALAALGYVHGLRHGWPLLLWRQAALGRQTEWFGAAPVPLDSLIHALLVPEQARAAYEHLPQHARALLDSYARGLQTALQERAVRLRDELTLLQISVAPWLPWHSLAVERLLALLMLPDTLDAALPGLSALRAWLHLYGFRHSLTWVRPTPDGARQLFMRYVYGDLALPFFQEVLLTLPDDTLRLVTVPGTLSFPAGRTTRRAWYLLPRVRPPALEERPRRTLALKSTYARFRLPDGDERLLRREHGGDALVLAEVAPDTVRLLRWAGLAPVSDLLAWLALLADSTATFQLLSGDGLLLTDEGYRLLGQPPVVEPLGAGVLIGQTDWHRWIARRLRTLPPSTTPPDDAVSTWAQEQLAALLPALDTLASPDSLTREAYTLLRNWNAAYDAASIGATIFDHWLFRYRQRGGTSALRELPDSLRLIHARLLAATFREAVDTLAHRLGPDLNLWRWERTHPRRLAFPIWSHLPDLPAATRYAPLVLPGEGHPSTIRWGYSPLLQERPAPAFWEGWTIAPGTSFYVRRLWPEVDRFLARYRLSARVTATPLQKTAPLRTLRLTP</sequence>
<gene>
    <name evidence="2" type="ordered locus">Rmar_1724</name>
</gene>
<protein>
    <submittedName>
        <fullName evidence="2">Peptidase S45 penicillin amidase</fullName>
    </submittedName>
</protein>
<dbReference type="PANTHER" id="PTHR34218:SF4">
    <property type="entry name" value="ACYL-HOMOSERINE LACTONE ACYLASE QUIP"/>
    <property type="match status" value="1"/>
</dbReference>
<dbReference type="HOGENOM" id="CLU_418490_0_0_10"/>
<dbReference type="EMBL" id="CP001807">
    <property type="protein sequence ID" value="ACY48608.1"/>
    <property type="molecule type" value="Genomic_DNA"/>
</dbReference>
<dbReference type="InterPro" id="IPR043147">
    <property type="entry name" value="Penicillin_amidase_A-knob"/>
</dbReference>
<dbReference type="AlphaFoldDB" id="D0MJF0"/>
<dbReference type="InterPro" id="IPR023343">
    <property type="entry name" value="Penicillin_amidase_dom1"/>
</dbReference>
<dbReference type="Pfam" id="PF01804">
    <property type="entry name" value="Penicil_amidase"/>
    <property type="match status" value="2"/>
</dbReference>
<comment type="similarity">
    <text evidence="1">Belongs to the peptidase S45 family.</text>
</comment>